<keyword evidence="1" id="KW-0812">Transmembrane</keyword>
<proteinExistence type="predicted"/>
<dbReference type="Proteomes" id="UP001344632">
    <property type="component" value="Unassembled WGS sequence"/>
</dbReference>
<keyword evidence="3" id="KW-1185">Reference proteome</keyword>
<organism evidence="2 3">
    <name type="scientific">Paenibacillus dokdonensis</name>
    <dbReference type="NCBI Taxonomy" id="2567944"/>
    <lineage>
        <taxon>Bacteria</taxon>
        <taxon>Bacillati</taxon>
        <taxon>Bacillota</taxon>
        <taxon>Bacilli</taxon>
        <taxon>Bacillales</taxon>
        <taxon>Paenibacillaceae</taxon>
        <taxon>Paenibacillus</taxon>
    </lineage>
</organism>
<dbReference type="RefSeq" id="WP_326090547.1">
    <property type="nucleotide sequence ID" value="NZ_JARLKZ010000020.1"/>
</dbReference>
<feature type="transmembrane region" description="Helical" evidence="1">
    <location>
        <begin position="45"/>
        <end position="68"/>
    </location>
</feature>
<evidence type="ECO:0008006" key="4">
    <source>
        <dbReference type="Google" id="ProtNLM"/>
    </source>
</evidence>
<reference evidence="2 3" key="1">
    <citation type="submission" date="2023-03" db="EMBL/GenBank/DDBJ databases">
        <title>Bacillus Genome Sequencing.</title>
        <authorList>
            <person name="Dunlap C."/>
        </authorList>
    </citation>
    <scope>NUCLEOTIDE SEQUENCE [LARGE SCALE GENOMIC DNA]</scope>
    <source>
        <strain evidence="2 3">BD-525</strain>
    </source>
</reference>
<evidence type="ECO:0000256" key="1">
    <source>
        <dbReference type="SAM" id="Phobius"/>
    </source>
</evidence>
<comment type="caution">
    <text evidence="2">The sequence shown here is derived from an EMBL/GenBank/DDBJ whole genome shotgun (WGS) entry which is preliminary data.</text>
</comment>
<feature type="transmembrane region" description="Helical" evidence="1">
    <location>
        <begin position="12"/>
        <end position="33"/>
    </location>
</feature>
<gene>
    <name evidence="2" type="ORF">P4H66_23495</name>
</gene>
<name>A0ABU6GSP4_9BACL</name>
<keyword evidence="1" id="KW-0472">Membrane</keyword>
<sequence>MSKQRNSSHKSGGTGVLGLLGVAFVVLKLTGYIDWSWWWVTIPFWGGLAIVGVVLLVCVFISGIIALFDKDKGK</sequence>
<protein>
    <recommendedName>
        <fullName evidence="4">Transmembrane Fragile-X-F protein</fullName>
    </recommendedName>
</protein>
<dbReference type="EMBL" id="JARLKZ010000020">
    <property type="protein sequence ID" value="MEC0242780.1"/>
    <property type="molecule type" value="Genomic_DNA"/>
</dbReference>
<accession>A0ABU6GSP4</accession>
<keyword evidence="1" id="KW-1133">Transmembrane helix</keyword>
<evidence type="ECO:0000313" key="3">
    <source>
        <dbReference type="Proteomes" id="UP001344632"/>
    </source>
</evidence>
<evidence type="ECO:0000313" key="2">
    <source>
        <dbReference type="EMBL" id="MEC0242780.1"/>
    </source>
</evidence>